<feature type="compositionally biased region" description="Low complexity" evidence="2">
    <location>
        <begin position="257"/>
        <end position="269"/>
    </location>
</feature>
<accession>A0A4Q4SU25</accession>
<keyword evidence="4" id="KW-1185">Reference proteome</keyword>
<dbReference type="AlphaFoldDB" id="A0A4Q4SU25"/>
<evidence type="ECO:0000256" key="1">
    <source>
        <dbReference type="SAM" id="Coils"/>
    </source>
</evidence>
<dbReference type="Proteomes" id="UP000293360">
    <property type="component" value="Unassembled WGS sequence"/>
</dbReference>
<keyword evidence="1" id="KW-0175">Coiled coil</keyword>
<name>A0A4Q4SU25_9PEZI</name>
<dbReference type="OrthoDB" id="4448936at2759"/>
<protein>
    <submittedName>
        <fullName evidence="3">Uncharacterized protein</fullName>
    </submittedName>
</protein>
<feature type="region of interest" description="Disordered" evidence="2">
    <location>
        <begin position="244"/>
        <end position="290"/>
    </location>
</feature>
<evidence type="ECO:0000313" key="3">
    <source>
        <dbReference type="EMBL" id="RYO74184.1"/>
    </source>
</evidence>
<gene>
    <name evidence="3" type="ORF">DL764_010938</name>
</gene>
<feature type="coiled-coil region" evidence="1">
    <location>
        <begin position="176"/>
        <end position="210"/>
    </location>
</feature>
<feature type="region of interest" description="Disordered" evidence="2">
    <location>
        <begin position="119"/>
        <end position="138"/>
    </location>
</feature>
<evidence type="ECO:0000313" key="4">
    <source>
        <dbReference type="Proteomes" id="UP000293360"/>
    </source>
</evidence>
<sequence>MILSPFMDQSSLPRSAANRLNVQGLMQDGKHVLIRRLNDLAAKIDQGDGGRDESLNKLHAMMDEMESVFSDDGRHRELELGRPKLSRSAPRDPGGDFPARELQRTEQIVHDRPKALILAKSPSSSEESEVAAHDRETSLGHDDTLSAVDAERVVTEAQNLCRGLEAHIHDLLIMRAERAAQRIIYLERRVRELEDERNENEMEILNLQFQLKAIEVQCLSYVPKDADQDLRESISAWKTEWSALKRKRARKKDYSADEASSSASPRSYYVGAAGSPSRRRAPKYPDDVGG</sequence>
<dbReference type="STRING" id="155417.A0A4Q4SU25"/>
<proteinExistence type="predicted"/>
<evidence type="ECO:0000256" key="2">
    <source>
        <dbReference type="SAM" id="MobiDB-lite"/>
    </source>
</evidence>
<organism evidence="3 4">
    <name type="scientific">Monosporascus ibericus</name>
    <dbReference type="NCBI Taxonomy" id="155417"/>
    <lineage>
        <taxon>Eukaryota</taxon>
        <taxon>Fungi</taxon>
        <taxon>Dikarya</taxon>
        <taxon>Ascomycota</taxon>
        <taxon>Pezizomycotina</taxon>
        <taxon>Sordariomycetes</taxon>
        <taxon>Xylariomycetidae</taxon>
        <taxon>Xylariales</taxon>
        <taxon>Xylariales incertae sedis</taxon>
        <taxon>Monosporascus</taxon>
    </lineage>
</organism>
<comment type="caution">
    <text evidence="3">The sequence shown here is derived from an EMBL/GenBank/DDBJ whole genome shotgun (WGS) entry which is preliminary data.</text>
</comment>
<dbReference type="EMBL" id="QJNU01001591">
    <property type="protein sequence ID" value="RYO74184.1"/>
    <property type="molecule type" value="Genomic_DNA"/>
</dbReference>
<reference evidence="3 4" key="1">
    <citation type="submission" date="2018-06" db="EMBL/GenBank/DDBJ databases">
        <title>Complete Genomes of Monosporascus.</title>
        <authorList>
            <person name="Robinson A.J."/>
            <person name="Natvig D.O."/>
        </authorList>
    </citation>
    <scope>NUCLEOTIDE SEQUENCE [LARGE SCALE GENOMIC DNA]</scope>
    <source>
        <strain evidence="3 4">CBS 110550</strain>
    </source>
</reference>